<keyword evidence="1" id="KW-1277">Toxin-antitoxin system</keyword>
<dbReference type="STRING" id="273068.TTE0453"/>
<dbReference type="InterPro" id="IPR037038">
    <property type="entry name" value="HepT-like_sf"/>
</dbReference>
<dbReference type="InterPro" id="IPR052379">
    <property type="entry name" value="Type_VII_TA_RNase"/>
</dbReference>
<dbReference type="EMBL" id="AE008691">
    <property type="protein sequence ID" value="AAM23737.1"/>
    <property type="molecule type" value="Genomic_DNA"/>
</dbReference>
<evidence type="ECO:0000256" key="2">
    <source>
        <dbReference type="ARBA" id="ARBA00022722"/>
    </source>
</evidence>
<dbReference type="KEGG" id="tte:TTE0453"/>
<dbReference type="Proteomes" id="UP000000555">
    <property type="component" value="Chromosome"/>
</dbReference>
<dbReference type="Pfam" id="PF01934">
    <property type="entry name" value="HepT-like"/>
    <property type="match status" value="1"/>
</dbReference>
<comment type="similarity">
    <text evidence="4">Belongs to the HepT RNase toxin family.</text>
</comment>
<dbReference type="eggNOG" id="COG2445">
    <property type="taxonomic scope" value="Bacteria"/>
</dbReference>
<organism evidence="5 6">
    <name type="scientific">Caldanaerobacter subterraneus subsp. tengcongensis (strain DSM 15242 / JCM 11007 / NBRC 100824 / MB4)</name>
    <name type="common">Thermoanaerobacter tengcongensis</name>
    <dbReference type="NCBI Taxonomy" id="273068"/>
    <lineage>
        <taxon>Bacteria</taxon>
        <taxon>Bacillati</taxon>
        <taxon>Bacillota</taxon>
        <taxon>Clostridia</taxon>
        <taxon>Thermoanaerobacterales</taxon>
        <taxon>Thermoanaerobacteraceae</taxon>
        <taxon>Caldanaerobacter</taxon>
    </lineage>
</organism>
<evidence type="ECO:0000256" key="4">
    <source>
        <dbReference type="ARBA" id="ARBA00024207"/>
    </source>
</evidence>
<evidence type="ECO:0000313" key="5">
    <source>
        <dbReference type="EMBL" id="AAM23737.1"/>
    </source>
</evidence>
<dbReference type="GO" id="GO:0004540">
    <property type="term" value="F:RNA nuclease activity"/>
    <property type="evidence" value="ECO:0007669"/>
    <property type="project" value="InterPro"/>
</dbReference>
<accession>Q8RCH5</accession>
<protein>
    <recommendedName>
        <fullName evidence="7">DUF86 domain-containing protein</fullName>
    </recommendedName>
</protein>
<name>Q8RCH5_CALS4</name>
<dbReference type="PANTHER" id="PTHR33397:SF3">
    <property type="entry name" value="MRNA NUCLEASE HEPT"/>
    <property type="match status" value="1"/>
</dbReference>
<evidence type="ECO:0008006" key="7">
    <source>
        <dbReference type="Google" id="ProtNLM"/>
    </source>
</evidence>
<keyword evidence="2" id="KW-0540">Nuclease</keyword>
<proteinExistence type="inferred from homology"/>
<dbReference type="HOGENOM" id="CLU_142825_1_1_9"/>
<dbReference type="GO" id="GO:0110001">
    <property type="term" value="C:toxin-antitoxin complex"/>
    <property type="evidence" value="ECO:0007669"/>
    <property type="project" value="InterPro"/>
</dbReference>
<dbReference type="Gene3D" id="1.20.120.580">
    <property type="entry name" value="bsu32300-like"/>
    <property type="match status" value="1"/>
</dbReference>
<dbReference type="InterPro" id="IPR008201">
    <property type="entry name" value="HepT-like"/>
</dbReference>
<keyword evidence="3" id="KW-0378">Hydrolase</keyword>
<reference evidence="5 6" key="1">
    <citation type="journal article" date="2002" name="Genome Res.">
        <title>A complete sequence of the T. tengcongensis genome.</title>
        <authorList>
            <person name="Bao Q."/>
            <person name="Tian Y."/>
            <person name="Li W."/>
            <person name="Xu Z."/>
            <person name="Xuan Z."/>
            <person name="Hu S."/>
            <person name="Dong W."/>
            <person name="Yang J."/>
            <person name="Chen Y."/>
            <person name="Xue Y."/>
            <person name="Xu Y."/>
            <person name="Lai X."/>
            <person name="Huang L."/>
            <person name="Dong X."/>
            <person name="Ma Y."/>
            <person name="Ling L."/>
            <person name="Tan H."/>
            <person name="Chen R."/>
            <person name="Wang J."/>
            <person name="Yu J."/>
            <person name="Yang H."/>
        </authorList>
    </citation>
    <scope>NUCLEOTIDE SEQUENCE [LARGE SCALE GENOMIC DNA]</scope>
    <source>
        <strain evidence="6">DSM 15242 / JCM 11007 / NBRC 100824 / MB4</strain>
    </source>
</reference>
<dbReference type="GO" id="GO:0016787">
    <property type="term" value="F:hydrolase activity"/>
    <property type="evidence" value="ECO:0007669"/>
    <property type="project" value="UniProtKB-KW"/>
</dbReference>
<gene>
    <name evidence="5" type="ordered locus">TTE0453</name>
</gene>
<evidence type="ECO:0000313" key="6">
    <source>
        <dbReference type="Proteomes" id="UP000000555"/>
    </source>
</evidence>
<evidence type="ECO:0000256" key="1">
    <source>
        <dbReference type="ARBA" id="ARBA00022649"/>
    </source>
</evidence>
<sequence>MVGNMINRQLILERLILISEYLEELKVLSSMDKATFLSDKRNSAAAESFLRRTLEAIFDIGRHILAKSGNIELSKEYKSIARGLGEYGYIDEELSKKLVKMAGYRNRMVHLYNLVTDEELYEIITSNLNDIEEFVKEIKNKVLLE</sequence>
<dbReference type="AlphaFoldDB" id="Q8RCH5"/>
<dbReference type="PANTHER" id="PTHR33397">
    <property type="entry name" value="UPF0331 PROTEIN YUTE"/>
    <property type="match status" value="1"/>
</dbReference>
<dbReference type="SUPFAM" id="SSF81593">
    <property type="entry name" value="Nucleotidyltransferase substrate binding subunit/domain"/>
    <property type="match status" value="1"/>
</dbReference>
<evidence type="ECO:0000256" key="3">
    <source>
        <dbReference type="ARBA" id="ARBA00022801"/>
    </source>
</evidence>
<dbReference type="NCBIfam" id="NF047751">
    <property type="entry name" value="HepT_toxin"/>
    <property type="match status" value="1"/>
</dbReference>
<keyword evidence="6" id="KW-1185">Reference proteome</keyword>